<dbReference type="Pfam" id="PF03473">
    <property type="entry name" value="MOSC"/>
    <property type="match status" value="1"/>
</dbReference>
<protein>
    <submittedName>
        <fullName evidence="2">MOSC domain-containing protein</fullName>
    </submittedName>
</protein>
<dbReference type="InterPro" id="IPR011037">
    <property type="entry name" value="Pyrv_Knase-like_insert_dom_sf"/>
</dbReference>
<proteinExistence type="predicted"/>
<comment type="caution">
    <text evidence="2">The sequence shown here is derived from an EMBL/GenBank/DDBJ whole genome shotgun (WGS) entry which is preliminary data.</text>
</comment>
<dbReference type="AlphaFoldDB" id="A0A972VZT6"/>
<dbReference type="GO" id="GO:0003824">
    <property type="term" value="F:catalytic activity"/>
    <property type="evidence" value="ECO:0007669"/>
    <property type="project" value="InterPro"/>
</dbReference>
<organism evidence="2 3">
    <name type="scientific">SAR86 cluster bacterium</name>
    <dbReference type="NCBI Taxonomy" id="2030880"/>
    <lineage>
        <taxon>Bacteria</taxon>
        <taxon>Pseudomonadati</taxon>
        <taxon>Pseudomonadota</taxon>
        <taxon>Gammaproteobacteria</taxon>
        <taxon>SAR86 cluster</taxon>
    </lineage>
</organism>
<evidence type="ECO:0000259" key="1">
    <source>
        <dbReference type="PROSITE" id="PS51340"/>
    </source>
</evidence>
<dbReference type="SUPFAM" id="SSF50800">
    <property type="entry name" value="PK beta-barrel domain-like"/>
    <property type="match status" value="1"/>
</dbReference>
<dbReference type="Proteomes" id="UP000754644">
    <property type="component" value="Unassembled WGS sequence"/>
</dbReference>
<dbReference type="Gene3D" id="2.40.33.20">
    <property type="entry name" value="PK beta-barrel domain-like"/>
    <property type="match status" value="1"/>
</dbReference>
<gene>
    <name evidence="2" type="ORF">HQ497_11755</name>
</gene>
<dbReference type="PANTHER" id="PTHR36930:SF1">
    <property type="entry name" value="MOSC DOMAIN-CONTAINING PROTEIN"/>
    <property type="match status" value="1"/>
</dbReference>
<evidence type="ECO:0000313" key="3">
    <source>
        <dbReference type="Proteomes" id="UP000754644"/>
    </source>
</evidence>
<evidence type="ECO:0000313" key="2">
    <source>
        <dbReference type="EMBL" id="NQV66027.1"/>
    </source>
</evidence>
<dbReference type="GO" id="GO:0030151">
    <property type="term" value="F:molybdenum ion binding"/>
    <property type="evidence" value="ECO:0007669"/>
    <property type="project" value="InterPro"/>
</dbReference>
<dbReference type="InterPro" id="IPR005302">
    <property type="entry name" value="MoCF_Sase_C"/>
</dbReference>
<reference evidence="2" key="1">
    <citation type="submission" date="2020-05" db="EMBL/GenBank/DDBJ databases">
        <title>Sulfur intermediates as new biogeochemical hubs in an aquatic model microbial ecosystem.</title>
        <authorList>
            <person name="Vigneron A."/>
        </authorList>
    </citation>
    <scope>NUCLEOTIDE SEQUENCE</scope>
    <source>
        <strain evidence="2">Bin.250</strain>
    </source>
</reference>
<dbReference type="PROSITE" id="PS51340">
    <property type="entry name" value="MOSC"/>
    <property type="match status" value="1"/>
</dbReference>
<dbReference type="PANTHER" id="PTHR36930">
    <property type="entry name" value="METAL-SULFUR CLUSTER BIOSYNTHESIS PROTEINS YUAD-RELATED"/>
    <property type="match status" value="1"/>
</dbReference>
<accession>A0A972VZT6</accession>
<dbReference type="GO" id="GO:0030170">
    <property type="term" value="F:pyridoxal phosphate binding"/>
    <property type="evidence" value="ECO:0007669"/>
    <property type="project" value="InterPro"/>
</dbReference>
<dbReference type="InterPro" id="IPR052716">
    <property type="entry name" value="MOSC_domain"/>
</dbReference>
<feature type="domain" description="MOSC" evidence="1">
    <location>
        <begin position="18"/>
        <end position="145"/>
    </location>
</feature>
<name>A0A972VZT6_9GAMM</name>
<sequence>MPEIAGIALRRQSKGPMLTVTSCAVSVEHGVARDTRGKPGKRQVTLLSQEAWEAACRGLDIDLAWTARRANILVRGKTFSAADVGKTVSIGDLQLEITRETDPCIRMDAAHQGLQAALAPDWSGGVCCRVLVAGHIAVGDRIDIR</sequence>
<dbReference type="EMBL" id="JABMOJ010000446">
    <property type="protein sequence ID" value="NQV66027.1"/>
    <property type="molecule type" value="Genomic_DNA"/>
</dbReference>